<sequence length="201" mass="22098">MIRRFLLPAVALIGFSAALPAQTEQQKATMKLIDRAGERLMLGDISALDDVKGLPGDDAVAVLIMFFKQYHYEFKATDGQKAIAAKAAQYITEAPTAEDYITRLFKKEEGRPKSGLLTNYRSATLDSLTSAKNGFAVSLLFQLMDESNLDVPVGDFSTALAKMNLPDAPFTRDSRKGATTPDGIAKWKAWWETNKANYAKP</sequence>
<keyword evidence="3" id="KW-1185">Reference proteome</keyword>
<dbReference type="EMBL" id="VAUV01000005">
    <property type="protein sequence ID" value="TLD71482.1"/>
    <property type="molecule type" value="Genomic_DNA"/>
</dbReference>
<dbReference type="Proteomes" id="UP000306196">
    <property type="component" value="Unassembled WGS sequence"/>
</dbReference>
<accession>A0A5R8KGR5</accession>
<feature type="signal peptide" evidence="1">
    <location>
        <begin position="1"/>
        <end position="21"/>
    </location>
</feature>
<name>A0A5R8KGR5_9BACT</name>
<protein>
    <submittedName>
        <fullName evidence="2">Uncharacterized protein</fullName>
    </submittedName>
</protein>
<keyword evidence="1" id="KW-0732">Signal</keyword>
<reference evidence="2 3" key="1">
    <citation type="submission" date="2019-05" db="EMBL/GenBank/DDBJ databases">
        <title>Verrucobacter flavum gen. nov., sp. nov. a new member of the family Verrucomicrobiaceae.</title>
        <authorList>
            <person name="Szuroczki S."/>
            <person name="Abbaszade G."/>
            <person name="Szabo A."/>
            <person name="Felfoldi T."/>
            <person name="Schumann P."/>
            <person name="Boka K."/>
            <person name="Keki Z."/>
            <person name="Toumi M."/>
            <person name="Toth E."/>
        </authorList>
    </citation>
    <scope>NUCLEOTIDE SEQUENCE [LARGE SCALE GENOMIC DNA]</scope>
    <source>
        <strain evidence="2 3">MG-N-17</strain>
    </source>
</reference>
<proteinExistence type="predicted"/>
<evidence type="ECO:0000313" key="2">
    <source>
        <dbReference type="EMBL" id="TLD71482.1"/>
    </source>
</evidence>
<feature type="chain" id="PRO_5024398360" evidence="1">
    <location>
        <begin position="22"/>
        <end position="201"/>
    </location>
</feature>
<dbReference type="AlphaFoldDB" id="A0A5R8KGR5"/>
<gene>
    <name evidence="2" type="ORF">FEM03_08125</name>
</gene>
<evidence type="ECO:0000313" key="3">
    <source>
        <dbReference type="Proteomes" id="UP000306196"/>
    </source>
</evidence>
<evidence type="ECO:0000256" key="1">
    <source>
        <dbReference type="SAM" id="SignalP"/>
    </source>
</evidence>
<organism evidence="2 3">
    <name type="scientific">Phragmitibacter flavus</name>
    <dbReference type="NCBI Taxonomy" id="2576071"/>
    <lineage>
        <taxon>Bacteria</taxon>
        <taxon>Pseudomonadati</taxon>
        <taxon>Verrucomicrobiota</taxon>
        <taxon>Verrucomicrobiia</taxon>
        <taxon>Verrucomicrobiales</taxon>
        <taxon>Verrucomicrobiaceae</taxon>
        <taxon>Phragmitibacter</taxon>
    </lineage>
</organism>
<comment type="caution">
    <text evidence="2">The sequence shown here is derived from an EMBL/GenBank/DDBJ whole genome shotgun (WGS) entry which is preliminary data.</text>
</comment>